<dbReference type="NCBIfam" id="NF010681">
    <property type="entry name" value="PRK14081.1"/>
    <property type="match status" value="1"/>
</dbReference>
<protein>
    <submittedName>
        <fullName evidence="2">Triple tyrosine motif-containing protein</fullName>
    </submittedName>
</protein>
<comment type="caution">
    <text evidence="2">The sequence shown here is derived from an EMBL/GenBank/DDBJ whole genome shotgun (WGS) entry which is preliminary data.</text>
</comment>
<evidence type="ECO:0000259" key="1">
    <source>
        <dbReference type="Pfam" id="PF07495"/>
    </source>
</evidence>
<dbReference type="InterPro" id="IPR011123">
    <property type="entry name" value="Y_Y_Y"/>
</dbReference>
<keyword evidence="3" id="KW-1185">Reference proteome</keyword>
<evidence type="ECO:0000313" key="3">
    <source>
        <dbReference type="Proteomes" id="UP000627781"/>
    </source>
</evidence>
<gene>
    <name evidence="2" type="ORF">H9661_17430</name>
</gene>
<feature type="domain" description="Two component regulator three Y" evidence="1">
    <location>
        <begin position="28"/>
        <end position="89"/>
    </location>
</feature>
<dbReference type="RefSeq" id="WP_191770033.1">
    <property type="nucleotide sequence ID" value="NZ_JACSRA010000036.1"/>
</dbReference>
<proteinExistence type="predicted"/>
<dbReference type="EMBL" id="JACSRA010000036">
    <property type="protein sequence ID" value="MBD7913135.1"/>
    <property type="molecule type" value="Genomic_DNA"/>
</dbReference>
<feature type="domain" description="Two component regulator three Y" evidence="1">
    <location>
        <begin position="217"/>
        <end position="280"/>
    </location>
</feature>
<dbReference type="Pfam" id="PF07495">
    <property type="entry name" value="Y_Y_Y"/>
    <property type="match status" value="5"/>
</dbReference>
<sequence length="665" mass="77316">MVEQGIKFDKDSPGTIKDEINIKADFKKDNLQYKFIIGSGGIWNTIQDFSDKTTCIWRPTEEGKYMVMVQAKEIDSAKPYDLLAKEKYIVGNEKKTKLIKNITLDNASVMVGEKVNINVESNEKILYRFWIQGKQDWELIRDYNLDNALIYTATKEGRQEILVECKKIDSKENFDEFMTVRFDVLPHIKIEISDFKCLTDNLLINEDLTFKVEANLGDKRSLLYKFVKINSDGKTTCIQDYSSRKIVTYQESEAGSYKLLCMVRDILSNKDYDDRALILYDVKPYNKVKIKKFTSHVNSPQVNGSSIFLKADARGGNELVYRYIVNGPIAEDTGYIRRNEFLWETKKEGEYDITLYVKDVSFEGDYEAKESIMFTIDKKAEKPAKIVDVILDSKKVVLVGQPVNIKVMAEGEINLQYSFIVYKDNVETERIDFGTANWSNFTPEEKGDYEIEIRVKNKFSTMEYDSHTFVYLTAKEYLPGEIDYVLFPQKDVHLVGEIIEIETVTENTKSVLLRYVTKINGHLVEDTDFIENKKIQIKPKCAGKYVFEVYAKNVKCEKEFDSKKELTFYVSEASPVTGTKVICEKDDIEINKEVTFKAISNGGKDVCYEFYIMEKGNWVKVQEYSKKHYYTFIPFVKGEYRVMVFAKSYYRKVKYEDYGEFTFNI</sequence>
<feature type="domain" description="Two component regulator three Y" evidence="1">
    <location>
        <begin position="412"/>
        <end position="468"/>
    </location>
</feature>
<name>A0ABR8PY95_9CLOT</name>
<evidence type="ECO:0000313" key="2">
    <source>
        <dbReference type="EMBL" id="MBD7913135.1"/>
    </source>
</evidence>
<feature type="domain" description="Two component regulator three Y" evidence="1">
    <location>
        <begin position="507"/>
        <end position="570"/>
    </location>
</feature>
<feature type="domain" description="Two component regulator three Y" evidence="1">
    <location>
        <begin position="120"/>
        <end position="184"/>
    </location>
</feature>
<accession>A0ABR8PY95</accession>
<dbReference type="Proteomes" id="UP000627781">
    <property type="component" value="Unassembled WGS sequence"/>
</dbReference>
<organism evidence="2 3">
    <name type="scientific">Clostridium cibarium</name>
    <dbReference type="NCBI Taxonomy" id="2762247"/>
    <lineage>
        <taxon>Bacteria</taxon>
        <taxon>Bacillati</taxon>
        <taxon>Bacillota</taxon>
        <taxon>Clostridia</taxon>
        <taxon>Eubacteriales</taxon>
        <taxon>Clostridiaceae</taxon>
        <taxon>Clostridium</taxon>
    </lineage>
</organism>
<reference evidence="2 3" key="1">
    <citation type="submission" date="2020-08" db="EMBL/GenBank/DDBJ databases">
        <title>A Genomic Blueprint of the Chicken Gut Microbiome.</title>
        <authorList>
            <person name="Gilroy R."/>
            <person name="Ravi A."/>
            <person name="Getino M."/>
            <person name="Pursley I."/>
            <person name="Horton D.L."/>
            <person name="Alikhan N.-F."/>
            <person name="Baker D."/>
            <person name="Gharbi K."/>
            <person name="Hall N."/>
            <person name="Watson M."/>
            <person name="Adriaenssens E.M."/>
            <person name="Foster-Nyarko E."/>
            <person name="Jarju S."/>
            <person name="Secka A."/>
            <person name="Antonio M."/>
            <person name="Oren A."/>
            <person name="Chaudhuri R."/>
            <person name="La Ragione R.M."/>
            <person name="Hildebrand F."/>
            <person name="Pallen M.J."/>
        </authorList>
    </citation>
    <scope>NUCLEOTIDE SEQUENCE [LARGE SCALE GENOMIC DNA]</scope>
    <source>
        <strain evidence="2 3">Sa3CVN1</strain>
    </source>
</reference>